<keyword evidence="3" id="KW-1185">Reference proteome</keyword>
<dbReference type="AlphaFoldDB" id="A0A1B9GU02"/>
<proteinExistence type="predicted"/>
<dbReference type="OrthoDB" id="10052321at2759"/>
<dbReference type="GO" id="GO:0005763">
    <property type="term" value="C:mitochondrial small ribosomal subunit"/>
    <property type="evidence" value="ECO:0007669"/>
    <property type="project" value="TreeGrafter"/>
</dbReference>
<dbReference type="EMBL" id="KV700124">
    <property type="protein sequence ID" value="OCF34523.1"/>
    <property type="molecule type" value="Genomic_DNA"/>
</dbReference>
<gene>
    <name evidence="2" type="ORF">I316_03564</name>
</gene>
<dbReference type="PANTHER" id="PTHR28158">
    <property type="entry name" value="37S RIBOSOMAL PROTEIN S35, MITOCHONDRIAL"/>
    <property type="match status" value="1"/>
</dbReference>
<feature type="compositionally biased region" description="Low complexity" evidence="1">
    <location>
        <begin position="40"/>
        <end position="50"/>
    </location>
</feature>
<feature type="compositionally biased region" description="Basic and acidic residues" evidence="1">
    <location>
        <begin position="197"/>
        <end position="215"/>
    </location>
</feature>
<protein>
    <submittedName>
        <fullName evidence="2">Uncharacterized protein</fullName>
    </submittedName>
</protein>
<feature type="region of interest" description="Disordered" evidence="1">
    <location>
        <begin position="40"/>
        <end position="62"/>
    </location>
</feature>
<organism evidence="2 3">
    <name type="scientific">Kwoniella heveanensis BCC8398</name>
    <dbReference type="NCBI Taxonomy" id="1296120"/>
    <lineage>
        <taxon>Eukaryota</taxon>
        <taxon>Fungi</taxon>
        <taxon>Dikarya</taxon>
        <taxon>Basidiomycota</taxon>
        <taxon>Agaricomycotina</taxon>
        <taxon>Tremellomycetes</taxon>
        <taxon>Tremellales</taxon>
        <taxon>Cryptococcaceae</taxon>
        <taxon>Kwoniella</taxon>
    </lineage>
</organism>
<dbReference type="GO" id="GO:0003735">
    <property type="term" value="F:structural constituent of ribosome"/>
    <property type="evidence" value="ECO:0007669"/>
    <property type="project" value="TreeGrafter"/>
</dbReference>
<dbReference type="Proteomes" id="UP000092666">
    <property type="component" value="Unassembled WGS sequence"/>
</dbReference>
<dbReference type="Pfam" id="PF12298">
    <property type="entry name" value="Bot1p"/>
    <property type="match status" value="1"/>
</dbReference>
<dbReference type="GO" id="GO:0032543">
    <property type="term" value="P:mitochondrial translation"/>
    <property type="evidence" value="ECO:0007669"/>
    <property type="project" value="TreeGrafter"/>
</dbReference>
<feature type="compositionally biased region" description="Basic residues" evidence="1">
    <location>
        <begin position="348"/>
        <end position="361"/>
    </location>
</feature>
<evidence type="ECO:0000313" key="3">
    <source>
        <dbReference type="Proteomes" id="UP000092666"/>
    </source>
</evidence>
<evidence type="ECO:0000313" key="2">
    <source>
        <dbReference type="EMBL" id="OCF34523.1"/>
    </source>
</evidence>
<reference evidence="3" key="2">
    <citation type="submission" date="2013-12" db="EMBL/GenBank/DDBJ databases">
        <title>Evolution of pathogenesis and genome organization in the Tremellales.</title>
        <authorList>
            <person name="Cuomo C."/>
            <person name="Litvintseva A."/>
            <person name="Heitman J."/>
            <person name="Chen Y."/>
            <person name="Sun S."/>
            <person name="Springer D."/>
            <person name="Dromer F."/>
            <person name="Young S."/>
            <person name="Zeng Q."/>
            <person name="Chapman S."/>
            <person name="Gujja S."/>
            <person name="Saif S."/>
            <person name="Birren B."/>
        </authorList>
    </citation>
    <scope>NUCLEOTIDE SEQUENCE [LARGE SCALE GENOMIC DNA]</scope>
    <source>
        <strain evidence="3">BCC8398</strain>
    </source>
</reference>
<feature type="region of interest" description="Disordered" evidence="1">
    <location>
        <begin position="334"/>
        <end position="361"/>
    </location>
</feature>
<accession>A0A1B9GU02</accession>
<dbReference type="InterPro" id="IPR021036">
    <property type="entry name" value="Ribosomal_mS45"/>
</dbReference>
<reference evidence="2 3" key="1">
    <citation type="submission" date="2013-07" db="EMBL/GenBank/DDBJ databases">
        <title>The Genome Sequence of Cryptococcus heveanensis BCC8398.</title>
        <authorList>
            <consortium name="The Broad Institute Genome Sequencing Platform"/>
            <person name="Cuomo C."/>
            <person name="Litvintseva A."/>
            <person name="Chen Y."/>
            <person name="Heitman J."/>
            <person name="Sun S."/>
            <person name="Springer D."/>
            <person name="Dromer F."/>
            <person name="Young S.K."/>
            <person name="Zeng Q."/>
            <person name="Gargeya S."/>
            <person name="Fitzgerald M."/>
            <person name="Abouelleil A."/>
            <person name="Alvarado L."/>
            <person name="Berlin A.M."/>
            <person name="Chapman S.B."/>
            <person name="Dewar J."/>
            <person name="Goldberg J."/>
            <person name="Griggs A."/>
            <person name="Gujja S."/>
            <person name="Hansen M."/>
            <person name="Howarth C."/>
            <person name="Imamovic A."/>
            <person name="Larimer J."/>
            <person name="McCowan C."/>
            <person name="Murphy C."/>
            <person name="Pearson M."/>
            <person name="Priest M."/>
            <person name="Roberts A."/>
            <person name="Saif S."/>
            <person name="Shea T."/>
            <person name="Sykes S."/>
            <person name="Wortman J."/>
            <person name="Nusbaum C."/>
            <person name="Birren B."/>
        </authorList>
    </citation>
    <scope>NUCLEOTIDE SEQUENCE [LARGE SCALE GENOMIC DNA]</scope>
    <source>
        <strain evidence="2 3">BCC8398</strain>
    </source>
</reference>
<sequence length="361" mass="39762">MPFTTSVAGPSRLPFQAISASTGKRASAASASFVCRRHASSSASGSSSTGGPSGEARTPPRKVSSNVFFADWIKSEGAPYRQPVKGQKAKWLGDSVPYASNPSFRPPPPLSDYLQNKVYLELQRGRKVAELSEKYNVSKARIEAIKKLKEVEAEFRRRSLPLQTAFLDSMEPLLGVESPINPNTKEHDAARARQIDMAHDSHPSTSAERLEEQRWESGVGQEGSFGSRDRSNISAGIEKTAWEFRDEEKALEDRKVLQSKEEALKQDPDHHGVVAEVLKREVMTATLFPTPAVEQATEKKKREAARAMEGETKKAEVEGVTVGGIHFVDTSSFSGKAFGGDNRGAKIREKRHRRKEAKKSQ</sequence>
<feature type="region of interest" description="Disordered" evidence="1">
    <location>
        <begin position="197"/>
        <end position="231"/>
    </location>
</feature>
<evidence type="ECO:0000256" key="1">
    <source>
        <dbReference type="SAM" id="MobiDB-lite"/>
    </source>
</evidence>
<name>A0A1B9GU02_9TREE</name>
<dbReference type="PANTHER" id="PTHR28158:SF1">
    <property type="entry name" value="SMALL RIBOSOMAL SUBUNIT PROTEIN MS45"/>
    <property type="match status" value="1"/>
</dbReference>